<dbReference type="AlphaFoldDB" id="A0A1W1EAE0"/>
<keyword evidence="2" id="KW-0808">Transferase</keyword>
<dbReference type="InterPro" id="IPR052905">
    <property type="entry name" value="LD-transpeptidase_YkuD-like"/>
</dbReference>
<dbReference type="PROSITE" id="PS51257">
    <property type="entry name" value="PROKAR_LIPOPROTEIN"/>
    <property type="match status" value="1"/>
</dbReference>
<dbReference type="Pfam" id="PF03734">
    <property type="entry name" value="YkuD"/>
    <property type="match status" value="1"/>
</dbReference>
<accession>A0A1W1EAE0</accession>
<protein>
    <recommendedName>
        <fullName evidence="6">L,D-TPase catalytic domain-containing protein</fullName>
    </recommendedName>
</protein>
<evidence type="ECO:0000313" key="7">
    <source>
        <dbReference type="EMBL" id="SFV90880.1"/>
    </source>
</evidence>
<dbReference type="GO" id="GO:0071555">
    <property type="term" value="P:cell wall organization"/>
    <property type="evidence" value="ECO:0007669"/>
    <property type="project" value="UniProtKB-KW"/>
</dbReference>
<keyword evidence="3" id="KW-0133">Cell shape</keyword>
<evidence type="ECO:0000259" key="6">
    <source>
        <dbReference type="PROSITE" id="PS52029"/>
    </source>
</evidence>
<comment type="pathway">
    <text evidence="1">Cell wall biogenesis; peptidoglycan biosynthesis.</text>
</comment>
<gene>
    <name evidence="7" type="ORF">MNB_SV-4-434</name>
</gene>
<dbReference type="Gene3D" id="2.40.440.10">
    <property type="entry name" value="L,D-transpeptidase catalytic domain-like"/>
    <property type="match status" value="1"/>
</dbReference>
<dbReference type="PANTHER" id="PTHR41533">
    <property type="entry name" value="L,D-TRANSPEPTIDASE HI_1667-RELATED"/>
    <property type="match status" value="1"/>
</dbReference>
<dbReference type="CDD" id="cd16913">
    <property type="entry name" value="YkuD_like"/>
    <property type="match status" value="1"/>
</dbReference>
<feature type="domain" description="L,D-TPase catalytic" evidence="6">
    <location>
        <begin position="180"/>
        <end position="361"/>
    </location>
</feature>
<dbReference type="InterPro" id="IPR005490">
    <property type="entry name" value="LD_TPept_cat_dom"/>
</dbReference>
<dbReference type="GO" id="GO:0016740">
    <property type="term" value="F:transferase activity"/>
    <property type="evidence" value="ECO:0007669"/>
    <property type="project" value="UniProtKB-KW"/>
</dbReference>
<dbReference type="EMBL" id="FPIB01000026">
    <property type="protein sequence ID" value="SFV90880.1"/>
    <property type="molecule type" value="Genomic_DNA"/>
</dbReference>
<dbReference type="PROSITE" id="PS52029">
    <property type="entry name" value="LD_TPASE"/>
    <property type="match status" value="1"/>
</dbReference>
<dbReference type="PANTHER" id="PTHR41533:SF2">
    <property type="entry name" value="BLR7131 PROTEIN"/>
    <property type="match status" value="1"/>
</dbReference>
<evidence type="ECO:0000256" key="2">
    <source>
        <dbReference type="ARBA" id="ARBA00022679"/>
    </source>
</evidence>
<dbReference type="InterPro" id="IPR038063">
    <property type="entry name" value="Transpep_catalytic_dom"/>
</dbReference>
<evidence type="ECO:0000256" key="4">
    <source>
        <dbReference type="ARBA" id="ARBA00022984"/>
    </source>
</evidence>
<organism evidence="7">
    <name type="scientific">hydrothermal vent metagenome</name>
    <dbReference type="NCBI Taxonomy" id="652676"/>
    <lineage>
        <taxon>unclassified sequences</taxon>
        <taxon>metagenomes</taxon>
        <taxon>ecological metagenomes</taxon>
    </lineage>
</organism>
<evidence type="ECO:0000256" key="5">
    <source>
        <dbReference type="ARBA" id="ARBA00023316"/>
    </source>
</evidence>
<dbReference type="SUPFAM" id="SSF141523">
    <property type="entry name" value="L,D-transpeptidase catalytic domain-like"/>
    <property type="match status" value="1"/>
</dbReference>
<name>A0A1W1EAE0_9ZZZZ</name>
<dbReference type="GO" id="GO:0008360">
    <property type="term" value="P:regulation of cell shape"/>
    <property type="evidence" value="ECO:0007669"/>
    <property type="project" value="UniProtKB-KW"/>
</dbReference>
<reference evidence="7" key="1">
    <citation type="submission" date="2016-10" db="EMBL/GenBank/DDBJ databases">
        <authorList>
            <person name="de Groot N.N."/>
        </authorList>
    </citation>
    <scope>NUCLEOTIDE SEQUENCE</scope>
</reference>
<dbReference type="GO" id="GO:0009252">
    <property type="term" value="P:peptidoglycan biosynthetic process"/>
    <property type="evidence" value="ECO:0007669"/>
    <property type="project" value="UniProtKB-UniPathway"/>
</dbReference>
<evidence type="ECO:0000256" key="1">
    <source>
        <dbReference type="ARBA" id="ARBA00004752"/>
    </source>
</evidence>
<proteinExistence type="predicted"/>
<evidence type="ECO:0000256" key="3">
    <source>
        <dbReference type="ARBA" id="ARBA00022960"/>
    </source>
</evidence>
<keyword evidence="5" id="KW-0961">Cell wall biogenesis/degradation</keyword>
<dbReference type="UniPathway" id="UPA00219"/>
<sequence length="415" mass="48266">MKIKAVLIAAFAIVLSGCVGTPDSEGWHSSQKEAFLQILEDDAYMSICNNRALYEKVRSSEDSRLMSRLLIDYANNLANGCIDITSFKKAQEARKSDKFKTHYTFYKQRVDANAIRMQLKAGQNIKKILRPYVPPYREFDRLVNAYHTLKKESNTSSALLQKIRLNIERVKLMKPIESKNYALVNIPEYTVRIIENGKTAVKMKVVVGKRDKQTPIFSQNLQYVVLNPQWNVPDSIARNEIIPKALKDPNYLKKHRMVIRRDYNLKSPALHFSELDAEAYVEGEGKVPFKFIEVPSKKNGLGRVKFLFPNRHSVYMHDTQSKYLFKRTVRCYSHGCVRLEKPKTMLRYIIKHYSATPFMQAQEMYDSLKTHFIKIVKPLPVHTAYLTVYVEDDGSIHTFKDVYGYDRLQKLNFRE</sequence>
<keyword evidence="4" id="KW-0573">Peptidoglycan synthesis</keyword>